<feature type="region of interest" description="Disordered" evidence="4">
    <location>
        <begin position="763"/>
        <end position="787"/>
    </location>
</feature>
<keyword evidence="7" id="KW-1185">Reference proteome</keyword>
<evidence type="ECO:0000256" key="1">
    <source>
        <dbReference type="ARBA" id="ARBA00004123"/>
    </source>
</evidence>
<evidence type="ECO:0000256" key="4">
    <source>
        <dbReference type="SAM" id="MobiDB-lite"/>
    </source>
</evidence>
<feature type="compositionally biased region" description="Polar residues" evidence="4">
    <location>
        <begin position="727"/>
        <end position="739"/>
    </location>
</feature>
<feature type="compositionally biased region" description="Low complexity" evidence="4">
    <location>
        <begin position="366"/>
        <end position="382"/>
    </location>
</feature>
<feature type="region of interest" description="Disordered" evidence="4">
    <location>
        <begin position="360"/>
        <end position="387"/>
    </location>
</feature>
<dbReference type="GO" id="GO:0005634">
    <property type="term" value="C:nucleus"/>
    <property type="evidence" value="ECO:0007669"/>
    <property type="project" value="UniProtKB-SubCell"/>
</dbReference>
<dbReference type="GO" id="GO:0006355">
    <property type="term" value="P:regulation of DNA-templated transcription"/>
    <property type="evidence" value="ECO:0007669"/>
    <property type="project" value="TreeGrafter"/>
</dbReference>
<dbReference type="PROSITE" id="PS51634">
    <property type="entry name" value="CRC"/>
    <property type="match status" value="1"/>
</dbReference>
<feature type="region of interest" description="Disordered" evidence="4">
    <location>
        <begin position="565"/>
        <end position="585"/>
    </location>
</feature>
<feature type="compositionally biased region" description="Basic and acidic residues" evidence="4">
    <location>
        <begin position="565"/>
        <end position="581"/>
    </location>
</feature>
<dbReference type="KEGG" id="scac:106082414"/>
<gene>
    <name evidence="6" type="primary">106082414</name>
</gene>
<dbReference type="InterPro" id="IPR033467">
    <property type="entry name" value="Tesmin/TSO1-like_CXC"/>
</dbReference>
<dbReference type="OrthoDB" id="6283463at2759"/>
<evidence type="ECO:0000313" key="6">
    <source>
        <dbReference type="EnsemblMetazoa" id="SCAU015944-PA"/>
    </source>
</evidence>
<dbReference type="InterPro" id="IPR028307">
    <property type="entry name" value="Lin-54_fam"/>
</dbReference>
<dbReference type="PANTHER" id="PTHR12446:SF34">
    <property type="entry name" value="PROTEIN LIN-54 HOMOLOG"/>
    <property type="match status" value="1"/>
</dbReference>
<dbReference type="STRING" id="35570.A0A1I8QCR8"/>
<comment type="similarity">
    <text evidence="2">Belongs to the lin-54 family.</text>
</comment>
<dbReference type="EnsemblMetazoa" id="SCAU015944-RA">
    <property type="protein sequence ID" value="SCAU015944-PA"/>
    <property type="gene ID" value="SCAU015944"/>
</dbReference>
<sequence length="1071" mass="112504">MDMNSNMDALDDTLSLPEISFDDFLDSSPVKKNGKTADDEDSLEYESKSLEDDSLNTPGPKKTRIVTKALNTNYVTSKSIPMRSNPVKAGGSNQLTSYAKNGASGSGGNTSAPILLNSKNVLPKMATQITNSSIKITPKATTSSSAAGGSGGVVSAIGSGIAMGGKTAVRTSTRQLIYIQKSTTSSAAATNTSKAAGNVISGKQQTSINANTNSGNMGASSSANANKPVTIQVVRNSDGSFVPLKTSTAVAGVKNATLTLSPTALAGRKIVTTSGGQMFIKSGSTTTGVVNPNATAMKTLIKPVTASSSLNTEGGSKSKTIVVQTTGGGGGDSLPKSKAIFVQSNTGKQILVSNTNLVKLSPKPQTTTSTSSGLASTSSQAGAAGGGGQLQTIQVAGKQGVQYVRVVPTSSTSKTGVSQAIKTVTVSSATATSMAGATKMVTAIATTSSTTPTMVTSSSAPVKILNNLPQKFTVVQKGGGTKVVLTQKRDANGIEFAPVASKVQKTMVTLPILKSISEKTTANEAIKTSHNTTTNTINAQTSATSQPTLMRKHKISEINTEIKRITSSADKEDNGPPDIKKPTPNSRLVVISSHNAPTILNSGVQQQARLKTVANSGSLNTSSGGSVTLVQGTKTFVATSANSSSSATSMSTTTAPGNKLFTILKPSGQQNSAKLYSVLKTSNVTTTITPSQTTMTTSGEAQKFNLNKQALLQQQQKMFHQKQLQKSKTASGTSPTSTAIVVKSSSSSSSYYPIKIKEEPLEFPDNSTTATDKCISSPSSSSLLAPSTSTSTSIALQPLSMVPTELQDDPNKIDLVAGVRRKHCNCSKSQCLKLYCDCFANGEFCQDCTCKDCFNNLENEDERQRAIRSCLERNPSAFKPKITSSSDQGDMRLHNKGCNCKRSGCLKNYCECYEAKIPCSSNCKCVGCRNVEDRPDLDLDPVDPKLMATMANVSANAANQKRGYDKTQNVFIKTEKYGKDGIKSEAGIESGMDPQSNKDVLMVAEQPQCNFITQEVVDATIQCMVTQADECEKNGLPAYQMEKMVMEELGRCLVEIIDFSIRNTDTSYTQD</sequence>
<dbReference type="Proteomes" id="UP000095300">
    <property type="component" value="Unassembled WGS sequence"/>
</dbReference>
<evidence type="ECO:0000313" key="7">
    <source>
        <dbReference type="Proteomes" id="UP000095300"/>
    </source>
</evidence>
<evidence type="ECO:0000259" key="5">
    <source>
        <dbReference type="PROSITE" id="PS51634"/>
    </source>
</evidence>
<evidence type="ECO:0000256" key="2">
    <source>
        <dbReference type="ARBA" id="ARBA00007267"/>
    </source>
</evidence>
<evidence type="ECO:0000256" key="3">
    <source>
        <dbReference type="ARBA" id="ARBA00023242"/>
    </source>
</evidence>
<dbReference type="Pfam" id="PF03638">
    <property type="entry name" value="TCR"/>
    <property type="match status" value="2"/>
</dbReference>
<dbReference type="InterPro" id="IPR005172">
    <property type="entry name" value="CRC"/>
</dbReference>
<feature type="region of interest" description="Disordered" evidence="4">
    <location>
        <begin position="715"/>
        <end position="739"/>
    </location>
</feature>
<feature type="region of interest" description="Disordered" evidence="4">
    <location>
        <begin position="23"/>
        <end position="62"/>
    </location>
</feature>
<dbReference type="PANTHER" id="PTHR12446">
    <property type="entry name" value="TESMIN/TSO1-RELATED"/>
    <property type="match status" value="1"/>
</dbReference>
<feature type="domain" description="CRC" evidence="5">
    <location>
        <begin position="820"/>
        <end position="933"/>
    </location>
</feature>
<feature type="compositionally biased region" description="Low complexity" evidence="4">
    <location>
        <begin position="775"/>
        <end position="787"/>
    </location>
</feature>
<keyword evidence="3" id="KW-0539">Nucleus</keyword>
<protein>
    <recommendedName>
        <fullName evidence="5">CRC domain-containing protein</fullName>
    </recommendedName>
</protein>
<feature type="region of interest" description="Disordered" evidence="4">
    <location>
        <begin position="80"/>
        <end position="108"/>
    </location>
</feature>
<proteinExistence type="inferred from homology"/>
<dbReference type="SMART" id="SM01114">
    <property type="entry name" value="CXC"/>
    <property type="match status" value="2"/>
</dbReference>
<comment type="subcellular location">
    <subcellularLocation>
        <location evidence="1">Nucleus</location>
    </subcellularLocation>
</comment>
<name>A0A1I8QCR8_STOCA</name>
<reference evidence="6" key="1">
    <citation type="submission" date="2020-05" db="UniProtKB">
        <authorList>
            <consortium name="EnsemblMetazoa"/>
        </authorList>
    </citation>
    <scope>IDENTIFICATION</scope>
    <source>
        <strain evidence="6">USDA</strain>
    </source>
</reference>
<accession>A0A1I8QCR8</accession>
<organism evidence="6 7">
    <name type="scientific">Stomoxys calcitrans</name>
    <name type="common">Stable fly</name>
    <name type="synonym">Conops calcitrans</name>
    <dbReference type="NCBI Taxonomy" id="35570"/>
    <lineage>
        <taxon>Eukaryota</taxon>
        <taxon>Metazoa</taxon>
        <taxon>Ecdysozoa</taxon>
        <taxon>Arthropoda</taxon>
        <taxon>Hexapoda</taxon>
        <taxon>Insecta</taxon>
        <taxon>Pterygota</taxon>
        <taxon>Neoptera</taxon>
        <taxon>Endopterygota</taxon>
        <taxon>Diptera</taxon>
        <taxon>Brachycera</taxon>
        <taxon>Muscomorpha</taxon>
        <taxon>Muscoidea</taxon>
        <taxon>Muscidae</taxon>
        <taxon>Stomoxys</taxon>
    </lineage>
</organism>
<dbReference type="VEuPathDB" id="VectorBase:SCAU015944"/>
<dbReference type="AlphaFoldDB" id="A0A1I8QCR8"/>